<dbReference type="AlphaFoldDB" id="Q7N916"/>
<feature type="transmembrane region" description="Helical" evidence="1">
    <location>
        <begin position="7"/>
        <end position="35"/>
    </location>
</feature>
<feature type="transmembrane region" description="Helical" evidence="1">
    <location>
        <begin position="47"/>
        <end position="71"/>
    </location>
</feature>
<dbReference type="HOGENOM" id="CLU_2651276_0_0_6"/>
<dbReference type="Proteomes" id="UP000002514">
    <property type="component" value="Chromosome"/>
</dbReference>
<dbReference type="STRING" id="243265.plu0538"/>
<keyword evidence="1" id="KW-1133">Transmembrane helix</keyword>
<dbReference type="EMBL" id="BX571860">
    <property type="protein sequence ID" value="CAE12833.1"/>
    <property type="molecule type" value="Genomic_DNA"/>
</dbReference>
<evidence type="ECO:0000256" key="1">
    <source>
        <dbReference type="SAM" id="Phobius"/>
    </source>
</evidence>
<sequence>MKFIIYFLYWSLVQSIGVFITVMAVKLLVKFVLYFETGVFFIGYKDIVEAIGIGVVMGIFLGGVICLINYLQHKRF</sequence>
<accession>Q7N916</accession>
<dbReference type="OrthoDB" id="6465481at2"/>
<dbReference type="RefSeq" id="WP_011144920.1">
    <property type="nucleotide sequence ID" value="NC_005126.1"/>
</dbReference>
<gene>
    <name evidence="2" type="ordered locus">plu0538</name>
</gene>
<proteinExistence type="predicted"/>
<keyword evidence="1" id="KW-0472">Membrane</keyword>
<keyword evidence="1" id="KW-0812">Transmembrane</keyword>
<dbReference type="KEGG" id="plu:plu0538"/>
<evidence type="ECO:0000313" key="3">
    <source>
        <dbReference type="Proteomes" id="UP000002514"/>
    </source>
</evidence>
<reference evidence="3" key="1">
    <citation type="journal article" date="2003" name="Nat. Biotechnol.">
        <title>The genome sequence of the entomopathogenic bacterium Photorhabdus luminescens.</title>
        <authorList>
            <person name="Duchaud E."/>
            <person name="Rusniok C."/>
            <person name="Frangeul L."/>
            <person name="Buchrieser C."/>
            <person name="Givaudan A."/>
            <person name="Taourit S."/>
            <person name="Bocs S."/>
            <person name="Boursaux-Eude C."/>
            <person name="Chandler M."/>
            <person name="Charles J.-F."/>
            <person name="Dassa E."/>
            <person name="Derose R."/>
            <person name="Derzelle S."/>
            <person name="Freyssinet G."/>
            <person name="Gaudriault S."/>
            <person name="Medigue C."/>
            <person name="Lanois A."/>
            <person name="Powell K."/>
            <person name="Siguier P."/>
            <person name="Vincent R."/>
            <person name="Wingate V."/>
            <person name="Zouine M."/>
            <person name="Glaser P."/>
            <person name="Boemare N."/>
            <person name="Danchin A."/>
            <person name="Kunst F."/>
        </authorList>
    </citation>
    <scope>NUCLEOTIDE SEQUENCE [LARGE SCALE GENOMIC DNA]</scope>
    <source>
        <strain evidence="3">DSM 15139 / CIP 105565 / TT01</strain>
    </source>
</reference>
<evidence type="ECO:0000313" key="2">
    <source>
        <dbReference type="EMBL" id="CAE12833.1"/>
    </source>
</evidence>
<organism evidence="2 3">
    <name type="scientific">Photorhabdus laumondii subsp. laumondii (strain DSM 15139 / CIP 105565 / TT01)</name>
    <name type="common">Photorhabdus luminescens subsp. laumondii</name>
    <dbReference type="NCBI Taxonomy" id="243265"/>
    <lineage>
        <taxon>Bacteria</taxon>
        <taxon>Pseudomonadati</taxon>
        <taxon>Pseudomonadota</taxon>
        <taxon>Gammaproteobacteria</taxon>
        <taxon>Enterobacterales</taxon>
        <taxon>Morganellaceae</taxon>
        <taxon>Photorhabdus</taxon>
    </lineage>
</organism>
<protein>
    <submittedName>
        <fullName evidence="2">Photorhabdus luminescens subsp. laumondii TTO1 complete genome segment 2/17</fullName>
    </submittedName>
</protein>
<dbReference type="GeneID" id="48846825"/>
<keyword evidence="3" id="KW-1185">Reference proteome</keyword>
<name>Q7N916_PHOLL</name>